<dbReference type="AlphaFoldDB" id="A0A0A2WH24"/>
<feature type="domain" description="HemY N-terminal" evidence="8">
    <location>
        <begin position="29"/>
        <end position="128"/>
    </location>
</feature>
<evidence type="ECO:0000313" key="9">
    <source>
        <dbReference type="EMBL" id="KGQ19068.1"/>
    </source>
</evidence>
<dbReference type="GO" id="GO:0042168">
    <property type="term" value="P:heme metabolic process"/>
    <property type="evidence" value="ECO:0007669"/>
    <property type="project" value="InterPro"/>
</dbReference>
<evidence type="ECO:0000256" key="2">
    <source>
        <dbReference type="ARBA" id="ARBA00004236"/>
    </source>
</evidence>
<dbReference type="InterPro" id="IPR005254">
    <property type="entry name" value="Heme_biosyn_assoc_TPR_pro"/>
</dbReference>
<keyword evidence="3" id="KW-1003">Cell membrane</keyword>
<gene>
    <name evidence="9" type="ORF">LF41_3100</name>
</gene>
<comment type="caution">
    <text evidence="9">The sequence shown here is derived from an EMBL/GenBank/DDBJ whole genome shotgun (WGS) entry which is preliminary data.</text>
</comment>
<dbReference type="InterPro" id="IPR010817">
    <property type="entry name" value="HemY_N"/>
</dbReference>
<keyword evidence="6 7" id="KW-0472">Membrane</keyword>
<dbReference type="PATRIC" id="fig|1300345.3.peg.1638"/>
<keyword evidence="4 7" id="KW-0812">Transmembrane</keyword>
<keyword evidence="5 7" id="KW-1133">Transmembrane helix</keyword>
<proteinExistence type="predicted"/>
<reference evidence="9 10" key="1">
    <citation type="submission" date="2014-09" db="EMBL/GenBank/DDBJ databases">
        <title>Genome sequences of Lysobacter dokdonensis DS-58.</title>
        <authorList>
            <person name="Kim J.F."/>
            <person name="Kwak M.-J."/>
        </authorList>
    </citation>
    <scope>NUCLEOTIDE SEQUENCE [LARGE SCALE GENOMIC DNA]</scope>
    <source>
        <strain evidence="9 10">DS-58</strain>
    </source>
</reference>
<name>A0A0A2WH24_9GAMM</name>
<dbReference type="Pfam" id="PF07219">
    <property type="entry name" value="HemY_N"/>
    <property type="match status" value="1"/>
</dbReference>
<evidence type="ECO:0000256" key="6">
    <source>
        <dbReference type="ARBA" id="ARBA00023136"/>
    </source>
</evidence>
<evidence type="ECO:0000256" key="7">
    <source>
        <dbReference type="SAM" id="Phobius"/>
    </source>
</evidence>
<organism evidence="9 10">
    <name type="scientific">Lysobacter dokdonensis DS-58</name>
    <dbReference type="NCBI Taxonomy" id="1300345"/>
    <lineage>
        <taxon>Bacteria</taxon>
        <taxon>Pseudomonadati</taxon>
        <taxon>Pseudomonadota</taxon>
        <taxon>Gammaproteobacteria</taxon>
        <taxon>Lysobacterales</taxon>
        <taxon>Lysobacteraceae</taxon>
        <taxon>Noviluteimonas</taxon>
    </lineage>
</organism>
<dbReference type="Proteomes" id="UP000030518">
    <property type="component" value="Unassembled WGS sequence"/>
</dbReference>
<dbReference type="RefSeq" id="WP_036168593.1">
    <property type="nucleotide sequence ID" value="NZ_JRKJ01000009.1"/>
</dbReference>
<dbReference type="GO" id="GO:0005886">
    <property type="term" value="C:plasma membrane"/>
    <property type="evidence" value="ECO:0007669"/>
    <property type="project" value="UniProtKB-SubCell"/>
</dbReference>
<evidence type="ECO:0000256" key="5">
    <source>
        <dbReference type="ARBA" id="ARBA00022989"/>
    </source>
</evidence>
<dbReference type="OrthoDB" id="7053339at2"/>
<sequence length="412" mass="44050">MNLFRNLLFWLALALVGALVAQVLVQDPGEVLVRFRGHDYRSTVVGAALLLVIAAFALWLLWTVLALPFRGWRGFRNRQARLRLTDGLGALHLGHWARAEKQLELAAQRDEAAPVALVAAAHAADARGDAGAALRHLDALTERAPLASAIARAQRAFDEGDPTTALAILDAPNAQPLAPRGLMLRAHALGALGRAHEAYGMLGALRQQQAASPAHLDELQSHWAAASLAGAPDANALADRWDALPKTLQSDPDVVGAYAERASAMRWDAAAASKIEQALAAHWDESLVETYGALPVDSPEARRAQLEAWLAAHPESPATLRALARLQPWPMAEGTLHRAVAQGGGAHAWEALAEGYAAAGDAESARLSYANALRAVRGEPTLALPNRGLRDRIADEAAIEIRDEHGVPRLRE</sequence>
<dbReference type="eggNOG" id="COG3071">
    <property type="taxonomic scope" value="Bacteria"/>
</dbReference>
<evidence type="ECO:0000256" key="4">
    <source>
        <dbReference type="ARBA" id="ARBA00022692"/>
    </source>
</evidence>
<keyword evidence="10" id="KW-1185">Reference proteome</keyword>
<evidence type="ECO:0000256" key="1">
    <source>
        <dbReference type="ARBA" id="ARBA00004141"/>
    </source>
</evidence>
<dbReference type="EMBL" id="JRKJ01000009">
    <property type="protein sequence ID" value="KGQ19068.1"/>
    <property type="molecule type" value="Genomic_DNA"/>
</dbReference>
<accession>A0A0A2WH24</accession>
<dbReference type="STRING" id="1300345.LF41_3100"/>
<comment type="subcellular location">
    <subcellularLocation>
        <location evidence="2">Cell membrane</location>
    </subcellularLocation>
    <subcellularLocation>
        <location evidence="1">Membrane</location>
        <topology evidence="1">Multi-pass membrane protein</topology>
    </subcellularLocation>
</comment>
<evidence type="ECO:0000259" key="8">
    <source>
        <dbReference type="Pfam" id="PF07219"/>
    </source>
</evidence>
<dbReference type="NCBIfam" id="TIGR00540">
    <property type="entry name" value="TPR_hemY_coli"/>
    <property type="match status" value="1"/>
</dbReference>
<evidence type="ECO:0000313" key="10">
    <source>
        <dbReference type="Proteomes" id="UP000030518"/>
    </source>
</evidence>
<feature type="transmembrane region" description="Helical" evidence="7">
    <location>
        <begin position="45"/>
        <end position="69"/>
    </location>
</feature>
<evidence type="ECO:0000256" key="3">
    <source>
        <dbReference type="ARBA" id="ARBA00022475"/>
    </source>
</evidence>
<protein>
    <submittedName>
        <fullName evidence="9">Porphyrin biosynthesis protein</fullName>
    </submittedName>
</protein>